<proteinExistence type="predicted"/>
<feature type="signal peptide" evidence="1">
    <location>
        <begin position="1"/>
        <end position="24"/>
    </location>
</feature>
<dbReference type="InterPro" id="IPR013783">
    <property type="entry name" value="Ig-like_fold"/>
</dbReference>
<evidence type="ECO:0000313" key="2">
    <source>
        <dbReference type="EMBL" id="MDQ9072655.1"/>
    </source>
</evidence>
<dbReference type="Proteomes" id="UP001243195">
    <property type="component" value="Unassembled WGS sequence"/>
</dbReference>
<gene>
    <name evidence="2" type="ORF">RFH51_14435</name>
</gene>
<comment type="caution">
    <text evidence="2">The sequence shown here is derived from an EMBL/GenBank/DDBJ whole genome shotgun (WGS) entry which is preliminary data.</text>
</comment>
<dbReference type="InterPro" id="IPR008964">
    <property type="entry name" value="Invasin/intimin_cell_adhesion"/>
</dbReference>
<dbReference type="AlphaFoldDB" id="A0AAW8JM68"/>
<name>A0AAW8JM68_9GAMM</name>
<dbReference type="EMBL" id="JAVIDA010000023">
    <property type="protein sequence ID" value="MDQ9072655.1"/>
    <property type="molecule type" value="Genomic_DNA"/>
</dbReference>
<evidence type="ECO:0000313" key="3">
    <source>
        <dbReference type="Proteomes" id="UP001243195"/>
    </source>
</evidence>
<protein>
    <submittedName>
        <fullName evidence="2">DUF3472 domain-containing protein</fullName>
    </submittedName>
</protein>
<feature type="chain" id="PRO_5043409627" evidence="1">
    <location>
        <begin position="25"/>
        <end position="436"/>
    </location>
</feature>
<keyword evidence="1" id="KW-0732">Signal</keyword>
<dbReference type="Pfam" id="PF11958">
    <property type="entry name" value="DUF3472"/>
    <property type="match status" value="1"/>
</dbReference>
<evidence type="ECO:0000256" key="1">
    <source>
        <dbReference type="SAM" id="SignalP"/>
    </source>
</evidence>
<dbReference type="InterPro" id="IPR021862">
    <property type="entry name" value="DUF3472"/>
</dbReference>
<dbReference type="Gene3D" id="2.60.40.10">
    <property type="entry name" value="Immunoglobulins"/>
    <property type="match status" value="1"/>
</dbReference>
<sequence>MKKSQKQIAVVSAVLLSAPFFVHAGFLDTFLSDFNNVLSSFFGSNKTNVAPIAVAQVKQTNPYSTQTNTIITTNPQQKSFTILKVSGDTTAVSGSVPKKPFVFKVVDENNQPVSNVPLSFTISDKFSKVFLKSPTTDQNGLIEATWIAGRQPNETIDVVASLNGISGKLTLNTTTTEVKRPWGMSNTYILFDRPEQIVSDQVKGYKVTIIPGTEALGTYYEVMGFPGSYAGLQVSATGDKRVLYSTWDIDSLGDKGKARTLDPGSTSCVTFGGEGTGGSCSMPFIWQIGKPYEFTMTYQNGRDVSGTSYADSTITIRDVESNRSYNLGTHRYAESIIVNQIYLFVEDFRRNTANCWDMPKRKLAVSNAQILKSDNTWVPLTTANVKLYNDDDKSFGCYNVNGGVETDSNNVKRWFMASADEVVANPYLDLRKVKLN</sequence>
<reference evidence="2" key="1">
    <citation type="submission" date="2023-08" db="EMBL/GenBank/DDBJ databases">
        <title>Emergence of clinically-relevant ST2 carbapenem-resistant Acinetobacter baumannii strains in hospital sewages in Zhejiang, East of China.</title>
        <authorList>
            <person name="Kaichao C."/>
            <person name="Zhang R."/>
        </authorList>
    </citation>
    <scope>NUCLEOTIDE SEQUENCE</scope>
    <source>
        <strain evidence="2">M-SY-60</strain>
    </source>
</reference>
<dbReference type="SUPFAM" id="SSF49373">
    <property type="entry name" value="Invasin/intimin cell-adhesion fragments"/>
    <property type="match status" value="1"/>
</dbReference>
<dbReference type="RefSeq" id="WP_308956936.1">
    <property type="nucleotide sequence ID" value="NZ_JAVICY010000025.1"/>
</dbReference>
<organism evidence="2 3">
    <name type="scientific">Acinetobacter gerneri</name>
    <dbReference type="NCBI Taxonomy" id="202952"/>
    <lineage>
        <taxon>Bacteria</taxon>
        <taxon>Pseudomonadati</taxon>
        <taxon>Pseudomonadota</taxon>
        <taxon>Gammaproteobacteria</taxon>
        <taxon>Moraxellales</taxon>
        <taxon>Moraxellaceae</taxon>
        <taxon>Acinetobacter</taxon>
    </lineage>
</organism>
<accession>A0AAW8JM68</accession>